<feature type="transmembrane region" description="Helical" evidence="8">
    <location>
        <begin position="287"/>
        <end position="304"/>
    </location>
</feature>
<dbReference type="AlphaFoldDB" id="A0A7S2G2J5"/>
<feature type="transmembrane region" description="Helical" evidence="8">
    <location>
        <begin position="260"/>
        <end position="281"/>
    </location>
</feature>
<keyword evidence="4 8" id="KW-0812">Transmembrane</keyword>
<evidence type="ECO:0000256" key="6">
    <source>
        <dbReference type="ARBA" id="ARBA00023136"/>
    </source>
</evidence>
<comment type="similarity">
    <text evidence="2">Belongs to the ammonia transporter channel (TC 1.A.11.2) family.</text>
</comment>
<protein>
    <recommendedName>
        <fullName evidence="9">Ammonium transporter AmtB-like domain-containing protein</fullName>
    </recommendedName>
</protein>
<gene>
    <name evidence="10" type="ORF">CBRE1094_LOCUS9807</name>
</gene>
<evidence type="ECO:0000256" key="5">
    <source>
        <dbReference type="ARBA" id="ARBA00022989"/>
    </source>
</evidence>
<evidence type="ECO:0000256" key="3">
    <source>
        <dbReference type="ARBA" id="ARBA00022448"/>
    </source>
</evidence>
<feature type="transmembrane region" description="Helical" evidence="8">
    <location>
        <begin position="316"/>
        <end position="338"/>
    </location>
</feature>
<dbReference type="EMBL" id="HBGU01018081">
    <property type="protein sequence ID" value="CAD9429126.1"/>
    <property type="molecule type" value="Transcribed_RNA"/>
</dbReference>
<evidence type="ECO:0000256" key="8">
    <source>
        <dbReference type="SAM" id="Phobius"/>
    </source>
</evidence>
<dbReference type="SUPFAM" id="SSF111352">
    <property type="entry name" value="Ammonium transporter"/>
    <property type="match status" value="1"/>
</dbReference>
<feature type="domain" description="Ammonium transporter AmtB-like" evidence="9">
    <location>
        <begin position="1"/>
        <end position="408"/>
    </location>
</feature>
<evidence type="ECO:0000313" key="10">
    <source>
        <dbReference type="EMBL" id="CAD9429126.1"/>
    </source>
</evidence>
<dbReference type="InterPro" id="IPR029020">
    <property type="entry name" value="Ammonium/urea_transptr"/>
</dbReference>
<feature type="transmembrane region" description="Helical" evidence="8">
    <location>
        <begin position="358"/>
        <end position="381"/>
    </location>
</feature>
<feature type="transmembrane region" description="Helical" evidence="8">
    <location>
        <begin position="21"/>
        <end position="40"/>
    </location>
</feature>
<evidence type="ECO:0000256" key="2">
    <source>
        <dbReference type="ARBA" id="ARBA00005887"/>
    </source>
</evidence>
<dbReference type="Pfam" id="PF00909">
    <property type="entry name" value="Ammonium_transp"/>
    <property type="match status" value="1"/>
</dbReference>
<name>A0A7S2G2J5_9EUKA</name>
<dbReference type="PANTHER" id="PTHR11730:SF6">
    <property type="entry name" value="AMMONIUM TRANSPORTER"/>
    <property type="match status" value="1"/>
</dbReference>
<feature type="transmembrane region" description="Helical" evidence="8">
    <location>
        <begin position="142"/>
        <end position="163"/>
    </location>
</feature>
<dbReference type="Gene3D" id="1.10.3430.10">
    <property type="entry name" value="Ammonium transporter AmtB like domains"/>
    <property type="match status" value="1"/>
</dbReference>
<feature type="transmembrane region" description="Helical" evidence="8">
    <location>
        <begin position="82"/>
        <end position="101"/>
    </location>
</feature>
<feature type="transmembrane region" description="Helical" evidence="8">
    <location>
        <begin position="227"/>
        <end position="248"/>
    </location>
</feature>
<sequence>MVEVGSVNSKNINNIILKGTLDILICAISFWAMGFAIAFGPGGRFIGGGEYWFGSCLDGFKEGGAEPAASDACDGTMRYDEWFFQFNFASAAATIVSGAVAERATTTCYLIYSCMLTAFVYPVIVHWQWGGGWSYQDGAKDYAGSGVVHMTGGLAAIIGAAIIGPRRGRFEGGMCCSVKTSEMPTTSIVFSTIGTMLLWWGWYGFNTGSTLGITWVTEGSGAGPSEAGLVLMNTTLSPAAAGLTTLLISAIRFKIKENHFILSLPPVLNGILAGLVSITAGCGDVRPWAAVVIGIIGGFIYEGSSKLQVMLKIDDVVNAGPVHFWCGMWGVIAIGLFADTRGTGLAAAGGFYGDGGALLAANLKLIMAIIGWVTATMVPTFGIMRVLKLARVSSAIEDAGMDVSKHGVASAQVFPTHDGKSSMSSSIA</sequence>
<dbReference type="InterPro" id="IPR024041">
    <property type="entry name" value="NH4_transpt_AmtB-like_dom"/>
</dbReference>
<comment type="subcellular location">
    <subcellularLocation>
        <location evidence="1">Membrane</location>
        <topology evidence="1">Multi-pass membrane protein</topology>
    </subcellularLocation>
</comment>
<dbReference type="GO" id="GO:0005886">
    <property type="term" value="C:plasma membrane"/>
    <property type="evidence" value="ECO:0007669"/>
    <property type="project" value="TreeGrafter"/>
</dbReference>
<dbReference type="PROSITE" id="PS01219">
    <property type="entry name" value="AMMONIUM_TRANSP"/>
    <property type="match status" value="1"/>
</dbReference>
<proteinExistence type="inferred from homology"/>
<evidence type="ECO:0000256" key="7">
    <source>
        <dbReference type="ARBA" id="ARBA00023177"/>
    </source>
</evidence>
<dbReference type="GO" id="GO:0008519">
    <property type="term" value="F:ammonium channel activity"/>
    <property type="evidence" value="ECO:0007669"/>
    <property type="project" value="InterPro"/>
</dbReference>
<dbReference type="PANTHER" id="PTHR11730">
    <property type="entry name" value="AMMONIUM TRANSPORTER"/>
    <property type="match status" value="1"/>
</dbReference>
<keyword evidence="5 8" id="KW-1133">Transmembrane helix</keyword>
<feature type="transmembrane region" description="Helical" evidence="8">
    <location>
        <begin position="108"/>
        <end position="130"/>
    </location>
</feature>
<dbReference type="InterPro" id="IPR018047">
    <property type="entry name" value="Ammonium_transpt_CS"/>
</dbReference>
<evidence type="ECO:0000259" key="9">
    <source>
        <dbReference type="Pfam" id="PF00909"/>
    </source>
</evidence>
<evidence type="ECO:0000256" key="4">
    <source>
        <dbReference type="ARBA" id="ARBA00022692"/>
    </source>
</evidence>
<feature type="transmembrane region" description="Helical" evidence="8">
    <location>
        <begin position="184"/>
        <end position="202"/>
    </location>
</feature>
<keyword evidence="7" id="KW-0924">Ammonia transport</keyword>
<accession>A0A7S2G2J5</accession>
<keyword evidence="3" id="KW-0813">Transport</keyword>
<evidence type="ECO:0000256" key="1">
    <source>
        <dbReference type="ARBA" id="ARBA00004141"/>
    </source>
</evidence>
<keyword evidence="6 8" id="KW-0472">Membrane</keyword>
<organism evidence="10">
    <name type="scientific">Haptolina brevifila</name>
    <dbReference type="NCBI Taxonomy" id="156173"/>
    <lineage>
        <taxon>Eukaryota</taxon>
        <taxon>Haptista</taxon>
        <taxon>Haptophyta</taxon>
        <taxon>Prymnesiophyceae</taxon>
        <taxon>Prymnesiales</taxon>
        <taxon>Prymnesiaceae</taxon>
        <taxon>Haptolina</taxon>
    </lineage>
</organism>
<reference evidence="10" key="1">
    <citation type="submission" date="2021-01" db="EMBL/GenBank/DDBJ databases">
        <authorList>
            <person name="Corre E."/>
            <person name="Pelletier E."/>
            <person name="Niang G."/>
            <person name="Scheremetjew M."/>
            <person name="Finn R."/>
            <person name="Kale V."/>
            <person name="Holt S."/>
            <person name="Cochrane G."/>
            <person name="Meng A."/>
            <person name="Brown T."/>
            <person name="Cohen L."/>
        </authorList>
    </citation>
    <scope>NUCLEOTIDE SEQUENCE</scope>
    <source>
        <strain evidence="10">UTEX LB 985</strain>
    </source>
</reference>
<dbReference type="GO" id="GO:0097272">
    <property type="term" value="P:ammonium homeostasis"/>
    <property type="evidence" value="ECO:0007669"/>
    <property type="project" value="TreeGrafter"/>
</dbReference>